<keyword evidence="6 9" id="KW-0949">S-adenosyl-L-methionine</keyword>
<dbReference type="EC" id="2.1.1.-" evidence="9"/>
<dbReference type="EMBL" id="CP005290">
    <property type="protein sequence ID" value="AGK61457.1"/>
    <property type="molecule type" value="Genomic_DNA"/>
</dbReference>
<accession>N0BGQ3</accession>
<dbReference type="GO" id="GO:0070037">
    <property type="term" value="F:rRNA (pseudouridine) methyltransferase activity"/>
    <property type="evidence" value="ECO:0007669"/>
    <property type="project" value="UniProtKB-UniRule"/>
</dbReference>
<dbReference type="CDD" id="cd18088">
    <property type="entry name" value="Nep1-like"/>
    <property type="match status" value="1"/>
</dbReference>
<dbReference type="GO" id="GO:0019843">
    <property type="term" value="F:rRNA binding"/>
    <property type="evidence" value="ECO:0007669"/>
    <property type="project" value="UniProtKB-UniRule"/>
</dbReference>
<evidence type="ECO:0000256" key="3">
    <source>
        <dbReference type="ARBA" id="ARBA00022552"/>
    </source>
</evidence>
<feature type="site" description="Interaction with substrate rRNA" evidence="9">
    <location>
        <position position="100"/>
    </location>
</feature>
<organism evidence="10 11">
    <name type="scientific">Archaeoglobus sulfaticallidus PM70-1</name>
    <dbReference type="NCBI Taxonomy" id="387631"/>
    <lineage>
        <taxon>Archaea</taxon>
        <taxon>Methanobacteriati</taxon>
        <taxon>Methanobacteriota</taxon>
        <taxon>Archaeoglobi</taxon>
        <taxon>Archaeoglobales</taxon>
        <taxon>Archaeoglobaceae</taxon>
        <taxon>Archaeoglobus</taxon>
    </lineage>
</organism>
<keyword evidence="7 9" id="KW-0699">rRNA-binding</keyword>
<evidence type="ECO:0000313" key="11">
    <source>
        <dbReference type="Proteomes" id="UP000013307"/>
    </source>
</evidence>
<dbReference type="InterPro" id="IPR005304">
    <property type="entry name" value="Rbsml_bgen_MeTrfase_EMG1/NEP1"/>
</dbReference>
<dbReference type="PANTHER" id="PTHR12636">
    <property type="entry name" value="NEP1/MRA1"/>
    <property type="match status" value="1"/>
</dbReference>
<dbReference type="SUPFAM" id="SSF75217">
    <property type="entry name" value="alpha/beta knot"/>
    <property type="match status" value="1"/>
</dbReference>
<keyword evidence="2 9" id="KW-0690">Ribosome biogenesis</keyword>
<keyword evidence="5 9" id="KW-0808">Transferase</keyword>
<dbReference type="GO" id="GO:0070475">
    <property type="term" value="P:rRNA base methylation"/>
    <property type="evidence" value="ECO:0007669"/>
    <property type="project" value="InterPro"/>
</dbReference>
<proteinExistence type="inferred from homology"/>
<feature type="binding site" evidence="9">
    <location>
        <position position="175"/>
    </location>
    <ligand>
        <name>S-adenosyl-L-methionine</name>
        <dbReference type="ChEBI" id="CHEBI:59789"/>
    </ligand>
</feature>
<dbReference type="RefSeq" id="WP_015591055.1">
    <property type="nucleotide sequence ID" value="NC_021169.1"/>
</dbReference>
<comment type="subunit">
    <text evidence="9">Homodimer.</text>
</comment>
<evidence type="ECO:0000256" key="9">
    <source>
        <dbReference type="HAMAP-Rule" id="MF_00554"/>
    </source>
</evidence>
<evidence type="ECO:0000256" key="2">
    <source>
        <dbReference type="ARBA" id="ARBA00022517"/>
    </source>
</evidence>
<gene>
    <name evidence="9" type="primary">nep1</name>
    <name evidence="10" type="ORF">Asulf_01474</name>
</gene>
<dbReference type="HAMAP" id="MF_00554">
    <property type="entry name" value="NEP1"/>
    <property type="match status" value="1"/>
</dbReference>
<evidence type="ECO:0000256" key="7">
    <source>
        <dbReference type="ARBA" id="ARBA00022730"/>
    </source>
</evidence>
<reference evidence="10 11" key="1">
    <citation type="journal article" date="2013" name="Genome Announc.">
        <title>Complete Genome Sequence of the Thermophilic and Facultatively Chemolithoautotrophic Sulfate Reducer Archaeoglobus sulfaticallidus Strain PM70-1T.</title>
        <authorList>
            <person name="Stokke R."/>
            <person name="Hocking W.P."/>
            <person name="Steinsbu B.O."/>
            <person name="Steen I.H."/>
        </authorList>
    </citation>
    <scope>NUCLEOTIDE SEQUENCE [LARGE SCALE GENOMIC DNA]</scope>
    <source>
        <strain evidence="10">PM70-1</strain>
    </source>
</reference>
<sequence length="219" mass="25018">MDVCFVFLESSLEVIPEEISSHPVIKKEERKRGKKASEIILDDSKHHIAMKSLPNREKRGRPDIVHFCLLSVLDSPISKKAEIYVHTINDEVIKFENFVRLPRNYNRFVGLMEKLFRDGVIESNGRVLIQILDIDFEGLIDKLSGRKFILFTEKGRKIMPDMRGSTIFIGAFPHGDFDAGIMEVLMESSIEMVSLGDESYSSNYVTNKAICFLEMGWVG</sequence>
<dbReference type="Gene3D" id="3.40.1280.10">
    <property type="match status" value="1"/>
</dbReference>
<dbReference type="KEGG" id="ast:Asulf_01474"/>
<evidence type="ECO:0000256" key="5">
    <source>
        <dbReference type="ARBA" id="ARBA00022679"/>
    </source>
</evidence>
<keyword evidence="8 9" id="KW-0694">RNA-binding</keyword>
<evidence type="ECO:0000256" key="6">
    <source>
        <dbReference type="ARBA" id="ARBA00022691"/>
    </source>
</evidence>
<dbReference type="AlphaFoldDB" id="N0BGQ3"/>
<dbReference type="InterPro" id="IPR023503">
    <property type="entry name" value="Ribosome_NEP1_arc"/>
</dbReference>
<dbReference type="Proteomes" id="UP000013307">
    <property type="component" value="Chromosome"/>
</dbReference>
<keyword evidence="11" id="KW-1185">Reference proteome</keyword>
<feature type="binding site" evidence="9">
    <location>
        <position position="170"/>
    </location>
    <ligand>
        <name>S-adenosyl-L-methionine</name>
        <dbReference type="ChEBI" id="CHEBI:59789"/>
    </ligand>
</feature>
<dbReference type="HOGENOM" id="CLU_055846_1_3_2"/>
<comment type="catalytic activity">
    <reaction evidence="9">
        <text>a pseudouridine in rRNA + S-adenosyl-L-methionine = an N(1)-methylpseudouridine in rRNA + S-adenosyl-L-homocysteine + H(+)</text>
        <dbReference type="Rhea" id="RHEA:46696"/>
        <dbReference type="Rhea" id="RHEA-COMP:11634"/>
        <dbReference type="Rhea" id="RHEA-COMP:13933"/>
        <dbReference type="ChEBI" id="CHEBI:15378"/>
        <dbReference type="ChEBI" id="CHEBI:57856"/>
        <dbReference type="ChEBI" id="CHEBI:59789"/>
        <dbReference type="ChEBI" id="CHEBI:65314"/>
        <dbReference type="ChEBI" id="CHEBI:74890"/>
    </reaction>
</comment>
<dbReference type="Pfam" id="PF03587">
    <property type="entry name" value="EMG1"/>
    <property type="match status" value="1"/>
</dbReference>
<feature type="site" description="Stabilizes Arg-xx" evidence="9">
    <location>
        <position position="63"/>
    </location>
</feature>
<name>N0BGQ3_9EURY</name>
<evidence type="ECO:0000313" key="10">
    <source>
        <dbReference type="EMBL" id="AGK61457.1"/>
    </source>
</evidence>
<feature type="site" description="Interaction with substrate rRNA" evidence="9">
    <location>
        <position position="107"/>
    </location>
</feature>
<evidence type="ECO:0000256" key="8">
    <source>
        <dbReference type="ARBA" id="ARBA00022884"/>
    </source>
</evidence>
<feature type="binding site" evidence="9">
    <location>
        <begin position="195"/>
        <end position="200"/>
    </location>
    <ligand>
        <name>S-adenosyl-L-methionine</name>
        <dbReference type="ChEBI" id="CHEBI:59789"/>
    </ligand>
</feature>
<dbReference type="PANTHER" id="PTHR12636:SF5">
    <property type="entry name" value="RIBOSOMAL RNA SMALL SUBUNIT METHYLTRANSFERASE NEP1"/>
    <property type="match status" value="1"/>
</dbReference>
<comment type="function">
    <text evidence="9">Methyltransferase involved in ribosomal biogenesis. Specifically catalyzes the N1-methylation of the pseudouridine corresponding to position 914 in M.jannaschii 16S rRNA.</text>
</comment>
<dbReference type="STRING" id="387631.Asulf_01474"/>
<comment type="similarity">
    <text evidence="1 9">Belongs to the class IV-like SAM-binding methyltransferase superfamily. RNA methyltransferase NEP1 family.</text>
</comment>
<feature type="site" description="Interaction with substrate rRNA" evidence="9">
    <location>
        <position position="61"/>
    </location>
</feature>
<dbReference type="InterPro" id="IPR029026">
    <property type="entry name" value="tRNA_m1G_MTases_N"/>
</dbReference>
<protein>
    <recommendedName>
        <fullName evidence="9">Ribosomal RNA small subunit methyltransferase Nep1</fullName>
        <ecNumber evidence="9">2.1.1.-</ecNumber>
    </recommendedName>
    <alternativeName>
        <fullName evidence="9">16S rRNA (pseudouridine-N1-)-methyltransferase Nep1</fullName>
    </alternativeName>
</protein>
<evidence type="ECO:0000256" key="1">
    <source>
        <dbReference type="ARBA" id="ARBA00008115"/>
    </source>
</evidence>
<dbReference type="eggNOG" id="arCOG04122">
    <property type="taxonomic scope" value="Archaea"/>
</dbReference>
<dbReference type="OrthoDB" id="7612at2157"/>
<keyword evidence="4 9" id="KW-0489">Methyltransferase</keyword>
<dbReference type="GeneID" id="15393109"/>
<evidence type="ECO:0000256" key="4">
    <source>
        <dbReference type="ARBA" id="ARBA00022603"/>
    </source>
</evidence>
<feature type="site" description="Interaction with substrate rRNA" evidence="9">
    <location>
        <position position="103"/>
    </location>
</feature>
<dbReference type="InterPro" id="IPR029028">
    <property type="entry name" value="Alpha/beta_knot_MTases"/>
</dbReference>
<keyword evidence="3 9" id="KW-0698">rRNA processing</keyword>